<keyword evidence="3 6" id="KW-0812">Transmembrane</keyword>
<feature type="transmembrane region" description="Helical" evidence="6">
    <location>
        <begin position="159"/>
        <end position="178"/>
    </location>
</feature>
<protein>
    <recommendedName>
        <fullName evidence="9">Polysaccharide biosynthesis protein</fullName>
    </recommendedName>
</protein>
<feature type="non-terminal residue" evidence="7">
    <location>
        <position position="183"/>
    </location>
</feature>
<comment type="subcellular location">
    <subcellularLocation>
        <location evidence="1">Cell membrane</location>
        <topology evidence="1">Multi-pass membrane protein</topology>
    </subcellularLocation>
</comment>
<feature type="transmembrane region" description="Helical" evidence="6">
    <location>
        <begin position="92"/>
        <end position="114"/>
    </location>
</feature>
<dbReference type="PANTHER" id="PTHR30250">
    <property type="entry name" value="PST FAMILY PREDICTED COLANIC ACID TRANSPORTER"/>
    <property type="match status" value="1"/>
</dbReference>
<comment type="caution">
    <text evidence="7">The sequence shown here is derived from an EMBL/GenBank/DDBJ whole genome shotgun (WGS) entry which is preliminary data.</text>
</comment>
<feature type="transmembrane region" description="Helical" evidence="6">
    <location>
        <begin position="51"/>
        <end position="71"/>
    </location>
</feature>
<dbReference type="Proteomes" id="UP000187412">
    <property type="component" value="Unassembled WGS sequence"/>
</dbReference>
<reference evidence="7 8" key="1">
    <citation type="submission" date="2016-10" db="EMBL/GenBank/DDBJ databases">
        <title>Paenibacillus species isolates.</title>
        <authorList>
            <person name="Beno S.M."/>
        </authorList>
    </citation>
    <scope>NUCLEOTIDE SEQUENCE [LARGE SCALE GENOMIC DNA]</scope>
    <source>
        <strain evidence="7 8">FSL H7-0744</strain>
    </source>
</reference>
<proteinExistence type="predicted"/>
<evidence type="ECO:0000313" key="8">
    <source>
        <dbReference type="Proteomes" id="UP000187412"/>
    </source>
</evidence>
<gene>
    <name evidence="7" type="ORF">BSK56_33550</name>
</gene>
<dbReference type="Pfam" id="PF01943">
    <property type="entry name" value="Polysacc_synt"/>
    <property type="match status" value="1"/>
</dbReference>
<accession>A0ABX3GQ01</accession>
<keyword evidence="2" id="KW-1003">Cell membrane</keyword>
<dbReference type="RefSeq" id="WP_179091903.1">
    <property type="nucleotide sequence ID" value="NZ_MPTB01000120.1"/>
</dbReference>
<organism evidence="7 8">
    <name type="scientific">Paenibacillus borealis</name>
    <dbReference type="NCBI Taxonomy" id="160799"/>
    <lineage>
        <taxon>Bacteria</taxon>
        <taxon>Bacillati</taxon>
        <taxon>Bacillota</taxon>
        <taxon>Bacilli</taxon>
        <taxon>Bacillales</taxon>
        <taxon>Paenibacillaceae</taxon>
        <taxon>Paenibacillus</taxon>
    </lineage>
</organism>
<dbReference type="InterPro" id="IPR050833">
    <property type="entry name" value="Poly_Biosynth_Transport"/>
</dbReference>
<dbReference type="InterPro" id="IPR002797">
    <property type="entry name" value="Polysacc_synth"/>
</dbReference>
<keyword evidence="4 6" id="KW-1133">Transmembrane helix</keyword>
<evidence type="ECO:0008006" key="9">
    <source>
        <dbReference type="Google" id="ProtNLM"/>
    </source>
</evidence>
<evidence type="ECO:0000256" key="2">
    <source>
        <dbReference type="ARBA" id="ARBA00022475"/>
    </source>
</evidence>
<evidence type="ECO:0000313" key="7">
    <source>
        <dbReference type="EMBL" id="OMD34538.1"/>
    </source>
</evidence>
<sequence>MSIKNRLLNGISWRLLGSVSGQLMSFMAVIVSARLLGNENYGMFSLVQSTVVMFSSVAGAGLGVTATKFIAEYKGMPEYKEKLNKILGLSHVTANVISMALTLIMILFARYIALEIFKEEVLITQLLYASVYIFFFTINGYQVGVLTGLEKFDDVSKIGILKGLFSLAFLSVFIYLWGLNGAA</sequence>
<dbReference type="EMBL" id="MPTB01000120">
    <property type="protein sequence ID" value="OMD34538.1"/>
    <property type="molecule type" value="Genomic_DNA"/>
</dbReference>
<evidence type="ECO:0000256" key="5">
    <source>
        <dbReference type="ARBA" id="ARBA00023136"/>
    </source>
</evidence>
<feature type="transmembrane region" description="Helical" evidence="6">
    <location>
        <begin position="126"/>
        <end position="147"/>
    </location>
</feature>
<dbReference type="PANTHER" id="PTHR30250:SF11">
    <property type="entry name" value="O-ANTIGEN TRANSPORTER-RELATED"/>
    <property type="match status" value="1"/>
</dbReference>
<evidence type="ECO:0000256" key="4">
    <source>
        <dbReference type="ARBA" id="ARBA00022989"/>
    </source>
</evidence>
<name>A0ABX3GQ01_PAEBO</name>
<evidence type="ECO:0000256" key="6">
    <source>
        <dbReference type="SAM" id="Phobius"/>
    </source>
</evidence>
<keyword evidence="5 6" id="KW-0472">Membrane</keyword>
<keyword evidence="8" id="KW-1185">Reference proteome</keyword>
<evidence type="ECO:0000256" key="1">
    <source>
        <dbReference type="ARBA" id="ARBA00004651"/>
    </source>
</evidence>
<feature type="transmembrane region" description="Helical" evidence="6">
    <location>
        <begin position="12"/>
        <end position="31"/>
    </location>
</feature>
<evidence type="ECO:0000256" key="3">
    <source>
        <dbReference type="ARBA" id="ARBA00022692"/>
    </source>
</evidence>